<dbReference type="Ensembl" id="ENSCCRT00020073088.1">
    <property type="protein sequence ID" value="ENSCCRP00020066434.1"/>
    <property type="gene ID" value="ENSCCRG00020031205.1"/>
</dbReference>
<dbReference type="AlphaFoldDB" id="A0A8C2GDD3"/>
<dbReference type="Gene3D" id="1.25.40.10">
    <property type="entry name" value="Tetratricopeptide repeat domain"/>
    <property type="match status" value="1"/>
</dbReference>
<protein>
    <submittedName>
        <fullName evidence="4">Tetratricopeptide repeat protein 41-like</fullName>
    </submittedName>
</protein>
<proteinExistence type="predicted"/>
<dbReference type="Proteomes" id="UP000694701">
    <property type="component" value="Unplaced"/>
</dbReference>
<accession>A0A8C2GDD3</accession>
<feature type="region of interest" description="Disordered" evidence="2">
    <location>
        <begin position="1173"/>
        <end position="1195"/>
    </location>
</feature>
<feature type="region of interest" description="Disordered" evidence="2">
    <location>
        <begin position="1102"/>
        <end position="1123"/>
    </location>
</feature>
<dbReference type="InterPro" id="IPR056884">
    <property type="entry name" value="NPHP3-like_N"/>
</dbReference>
<dbReference type="GO" id="GO:0080008">
    <property type="term" value="C:Cul4-RING E3 ubiquitin ligase complex"/>
    <property type="evidence" value="ECO:0007669"/>
    <property type="project" value="TreeGrafter"/>
</dbReference>
<evidence type="ECO:0000313" key="5">
    <source>
        <dbReference type="Proteomes" id="UP000694701"/>
    </source>
</evidence>
<feature type="domain" description="Nephrocystin 3-like N-terminal" evidence="3">
    <location>
        <begin position="318"/>
        <end position="434"/>
    </location>
</feature>
<name>A0A8C2GDD3_CYPCA</name>
<sequence>MQRINIRDIFFGETSDRFPFWPYLCYVPGDLQEELIYLNAKVFPHLDTLCRAKGTCFRPVDLQRSKQERTDDENNHNLFDQQLKISLDLIDRSSFFICLLGHSYGQCLPAENGSQSDMGPCSLSEVARNLHVAAEAGYPWVMVDEYRTSSLTELEITKAAFIDHNRSCFFYFKDCTPQDTEDDRSSEMCNYLNMLSAQSQRERQRMRDLKKRIINHCLPVRFFKNLHELEEMIKVDLEGVICTFHEDPKHPISGWQDSFDVQYHERHVRTLCDWFVPSAPTTEVLNALNKLVHPVTHNAKSETHSKNPGAHFTCDLNQNDSEKSILLVSGERGCGKSTLAAWWLRSFCRQNPDVPVISHFCGTSTSSTDVRSMLRQCTAQLRRAHYSDFPDWDDSLEDVIEFVHLHRAVQAFTAAASLGPCILLIDGIDLLTETLSLSKQEVKELRWLPDALPRYCKMIITTTFTDLTYKSLTGRTDVQILICPHLSDPTVLGSILRKHLSLPYKELPASVLQRVGRKKQCHIPAFLALIGTELRTCGVLREKEEEMELLKEYVEADSIPELWVKVIHRWVQDYSRTAPTEDITSCKVNEAQTCSASLRDDLSGWVWDTLCLIHVSRTGLTEPQVLALLEDLGYCGNLRVQGLEWARLRSTFWPWVQEKASGLLTITHQSLSQAINLLLHGTDGQNFYQRILAKFFQKSSLELCSWARKMEEIPWHLKQTGSFKELHDFLSDLSTVEFLSSSLKRYPQMTIDVIHYWTLLRQRGFDPVTSFQNLMAKTWERLNDVHPPDHSSLWRLSLLCSKVLLCLGEMQQAEKLLLQADRIFQKGVELGSDSMRLLLRVQHMLAELYVQMHLPKDTEMYCHKGLETARSLTVAHLDSTEVKLTVGQLLCCLCVALLEDGRLYAVPGLFKEITSARCISGHPCADGTAMLLKAIHKLSLCEPKTAEKCFQAAVASRRRWYGHDHPLVAEVEEQLADLWSRAQPNTEWTQRKMVELYRHVISTKETEAQMMQLPTMQHDLALILMKLGKVLLRSCSRVERREGLDLLQRAADIRIHLLGPEHPLTLVSNPDTVGQRKHVLEVIRTTSHNKLSLGRSTAAYKQSHSGLQQPSSKSHITRAPTKVPRSFSTQRASCCNQDETQKRPWTAFQVCVFGPQSDIRTQLQTGNAVRFDRRRPLTRSTGGLSQEDASCRRKL</sequence>
<keyword evidence="1" id="KW-0677">Repeat</keyword>
<dbReference type="Gene3D" id="3.40.50.300">
    <property type="entry name" value="P-loop containing nucleotide triphosphate hydrolases"/>
    <property type="match status" value="1"/>
</dbReference>
<evidence type="ECO:0000256" key="1">
    <source>
        <dbReference type="ARBA" id="ARBA00022737"/>
    </source>
</evidence>
<dbReference type="InterPro" id="IPR011990">
    <property type="entry name" value="TPR-like_helical_dom_sf"/>
</dbReference>
<dbReference type="SUPFAM" id="SSF52540">
    <property type="entry name" value="P-loop containing nucleoside triphosphate hydrolases"/>
    <property type="match status" value="1"/>
</dbReference>
<dbReference type="InterPro" id="IPR027417">
    <property type="entry name" value="P-loop_NTPase"/>
</dbReference>
<evidence type="ECO:0000256" key="2">
    <source>
        <dbReference type="SAM" id="MobiDB-lite"/>
    </source>
</evidence>
<evidence type="ECO:0000313" key="4">
    <source>
        <dbReference type="Ensembl" id="ENSCCRP00020066434.1"/>
    </source>
</evidence>
<dbReference type="Pfam" id="PF24883">
    <property type="entry name" value="NPHP3_N"/>
    <property type="match status" value="1"/>
</dbReference>
<dbReference type="PANTHER" id="PTHR19860:SF18">
    <property type="entry name" value="DUF4062 DOMAIN-CONTAINING PROTEIN"/>
    <property type="match status" value="1"/>
</dbReference>
<feature type="compositionally biased region" description="Polar residues" evidence="2">
    <location>
        <begin position="1102"/>
        <end position="1114"/>
    </location>
</feature>
<reference evidence="4" key="1">
    <citation type="submission" date="2025-08" db="UniProtKB">
        <authorList>
            <consortium name="Ensembl"/>
        </authorList>
    </citation>
    <scope>IDENTIFICATION</scope>
</reference>
<dbReference type="InterPro" id="IPR051191">
    <property type="entry name" value="DCAF12"/>
</dbReference>
<organism evidence="4 5">
    <name type="scientific">Cyprinus carpio</name>
    <name type="common">Common carp</name>
    <dbReference type="NCBI Taxonomy" id="7962"/>
    <lineage>
        <taxon>Eukaryota</taxon>
        <taxon>Metazoa</taxon>
        <taxon>Chordata</taxon>
        <taxon>Craniata</taxon>
        <taxon>Vertebrata</taxon>
        <taxon>Euteleostomi</taxon>
        <taxon>Actinopterygii</taxon>
        <taxon>Neopterygii</taxon>
        <taxon>Teleostei</taxon>
        <taxon>Ostariophysi</taxon>
        <taxon>Cypriniformes</taxon>
        <taxon>Cyprinidae</taxon>
        <taxon>Cyprininae</taxon>
        <taxon>Cyprinus</taxon>
    </lineage>
</organism>
<dbReference type="PANTHER" id="PTHR19860">
    <property type="entry name" value="DDB1- AND CUL4-ASSOCIATED FACTOR 12-RELATED"/>
    <property type="match status" value="1"/>
</dbReference>
<evidence type="ECO:0000259" key="3">
    <source>
        <dbReference type="Pfam" id="PF24883"/>
    </source>
</evidence>
<feature type="compositionally biased region" description="Polar residues" evidence="2">
    <location>
        <begin position="1178"/>
        <end position="1188"/>
    </location>
</feature>